<evidence type="ECO:0000313" key="1">
    <source>
        <dbReference type="EMBL" id="PVU84659.1"/>
    </source>
</evidence>
<name>A0A2T9XX54_9FUNG</name>
<accession>A0A2T9XX54</accession>
<gene>
    <name evidence="1" type="ORF">BB559_007490</name>
</gene>
<comment type="caution">
    <text evidence="1">The sequence shown here is derived from an EMBL/GenBank/DDBJ whole genome shotgun (WGS) entry which is preliminary data.</text>
</comment>
<evidence type="ECO:0000313" key="2">
    <source>
        <dbReference type="Proteomes" id="UP000245699"/>
    </source>
</evidence>
<reference evidence="1 2" key="1">
    <citation type="journal article" date="2018" name="MBio">
        <title>Comparative Genomics Reveals the Core Gene Toolbox for the Fungus-Insect Symbiosis.</title>
        <authorList>
            <person name="Wang Y."/>
            <person name="Stata M."/>
            <person name="Wang W."/>
            <person name="Stajich J.E."/>
            <person name="White M.M."/>
            <person name="Moncalvo J.M."/>
        </authorList>
    </citation>
    <scope>NUCLEOTIDE SEQUENCE [LARGE SCALE GENOMIC DNA]</scope>
    <source>
        <strain evidence="1 2">AUS-77-4</strain>
    </source>
</reference>
<sequence length="106" mass="11513">MSLSNGGSPSLFTNTIAILFDVGSSCCLWFDLQFLLNAMFTTGTIDLQPQPDNCSIVGHSSSFGNFVNSIIRCKEAVNLIKDMSATIAISFVLKTHFICNICVQNI</sequence>
<keyword evidence="2" id="KW-1185">Reference proteome</keyword>
<dbReference type="AlphaFoldDB" id="A0A2T9XX54"/>
<dbReference type="Proteomes" id="UP000245699">
    <property type="component" value="Unassembled WGS sequence"/>
</dbReference>
<proteinExistence type="predicted"/>
<organism evidence="1 2">
    <name type="scientific">Furculomyces boomerangus</name>
    <dbReference type="NCBI Taxonomy" id="61424"/>
    <lineage>
        <taxon>Eukaryota</taxon>
        <taxon>Fungi</taxon>
        <taxon>Fungi incertae sedis</taxon>
        <taxon>Zoopagomycota</taxon>
        <taxon>Kickxellomycotina</taxon>
        <taxon>Harpellomycetes</taxon>
        <taxon>Harpellales</taxon>
        <taxon>Harpellaceae</taxon>
        <taxon>Furculomyces</taxon>
    </lineage>
</organism>
<protein>
    <submittedName>
        <fullName evidence="1">Uncharacterized protein</fullName>
    </submittedName>
</protein>
<dbReference type="EMBL" id="MBFT01001254">
    <property type="protein sequence ID" value="PVU84659.1"/>
    <property type="molecule type" value="Genomic_DNA"/>
</dbReference>